<evidence type="ECO:0008006" key="4">
    <source>
        <dbReference type="Google" id="ProtNLM"/>
    </source>
</evidence>
<keyword evidence="1" id="KW-1133">Transmembrane helix</keyword>
<evidence type="ECO:0000313" key="3">
    <source>
        <dbReference type="Proteomes" id="UP000589351"/>
    </source>
</evidence>
<dbReference type="Proteomes" id="UP000589351">
    <property type="component" value="Unassembled WGS sequence"/>
</dbReference>
<dbReference type="AlphaFoldDB" id="A0A6V7R1T9"/>
<comment type="caution">
    <text evidence="2">The sequence shown here is derived from an EMBL/GenBank/DDBJ whole genome shotgun (WGS) entry which is preliminary data.</text>
</comment>
<sequence length="230" mass="25802">MKSFLKIVLALGIGFLVGFLIIELLYGNVTALDFSNLYFWLSILLLLLSVGLIIFVCLTSNILLKKNKQQAKNLNEDDLDRFKYNTFNQLTAASTTALVMSLVALAIQILNAEIMWLIITSGIIFTITVILSIFVGGIINSLYPERNLPNPSDKDYADKLFEASDDGEIHVMAKGLYRSTQLTMTLLFISMVAMILYSIITEDSQVFSIIIIGLIMIINQVKYAKEIKER</sequence>
<dbReference type="EMBL" id="CAJEWD010000003">
    <property type="protein sequence ID" value="CAD2071185.1"/>
    <property type="molecule type" value="Genomic_DNA"/>
</dbReference>
<name>A0A6V7R1T9_9STAP</name>
<protein>
    <recommendedName>
        <fullName evidence="4">DUF3169 family protein</fullName>
    </recommendedName>
</protein>
<reference evidence="2 3" key="1">
    <citation type="submission" date="2020-07" db="EMBL/GenBank/DDBJ databases">
        <authorList>
            <person name="Criscuolo A."/>
        </authorList>
    </citation>
    <scope>NUCLEOTIDE SEQUENCE [LARGE SCALE GENOMIC DNA]</scope>
    <source>
        <strain evidence="2">CIP111649</strain>
    </source>
</reference>
<dbReference type="InterPro" id="IPR021509">
    <property type="entry name" value="DUF3169"/>
</dbReference>
<gene>
    <name evidence="2" type="ORF">JEODO184_00157</name>
</gene>
<keyword evidence="3" id="KW-1185">Reference proteome</keyword>
<feature type="transmembrane region" description="Helical" evidence="1">
    <location>
        <begin position="182"/>
        <end position="200"/>
    </location>
</feature>
<feature type="transmembrane region" description="Helical" evidence="1">
    <location>
        <begin position="90"/>
        <end position="110"/>
    </location>
</feature>
<proteinExistence type="predicted"/>
<feature type="transmembrane region" description="Helical" evidence="1">
    <location>
        <begin position="38"/>
        <end position="64"/>
    </location>
</feature>
<accession>A0A6V7R1T9</accession>
<organism evidence="2 3">
    <name type="scientific">Jeotgalicoccus meleagridis</name>
    <dbReference type="NCBI Taxonomy" id="2759181"/>
    <lineage>
        <taxon>Bacteria</taxon>
        <taxon>Bacillati</taxon>
        <taxon>Bacillota</taxon>
        <taxon>Bacilli</taxon>
        <taxon>Bacillales</taxon>
        <taxon>Staphylococcaceae</taxon>
        <taxon>Jeotgalicoccus</taxon>
    </lineage>
</organism>
<dbReference type="Pfam" id="PF11368">
    <property type="entry name" value="DUF3169"/>
    <property type="match status" value="1"/>
</dbReference>
<evidence type="ECO:0000313" key="2">
    <source>
        <dbReference type="EMBL" id="CAD2071185.1"/>
    </source>
</evidence>
<evidence type="ECO:0000256" key="1">
    <source>
        <dbReference type="SAM" id="Phobius"/>
    </source>
</evidence>
<feature type="transmembrane region" description="Helical" evidence="1">
    <location>
        <begin position="206"/>
        <end position="224"/>
    </location>
</feature>
<feature type="transmembrane region" description="Helical" evidence="1">
    <location>
        <begin position="116"/>
        <end position="139"/>
    </location>
</feature>
<keyword evidence="1" id="KW-0812">Transmembrane</keyword>
<keyword evidence="1" id="KW-0472">Membrane</keyword>
<feature type="transmembrane region" description="Helical" evidence="1">
    <location>
        <begin position="7"/>
        <end position="26"/>
    </location>
</feature>
<dbReference type="RefSeq" id="WP_185124723.1">
    <property type="nucleotide sequence ID" value="NZ_CAJEWD010000003.1"/>
</dbReference>